<feature type="transmembrane region" description="Helical" evidence="9">
    <location>
        <begin position="181"/>
        <end position="201"/>
    </location>
</feature>
<feature type="transmembrane region" description="Helical" evidence="9">
    <location>
        <begin position="95"/>
        <end position="117"/>
    </location>
</feature>
<evidence type="ECO:0000256" key="4">
    <source>
        <dbReference type="ARBA" id="ARBA00022597"/>
    </source>
</evidence>
<dbReference type="GO" id="GO:0009401">
    <property type="term" value="P:phosphoenolpyruvate-dependent sugar phosphotransferase system"/>
    <property type="evidence" value="ECO:0007669"/>
    <property type="project" value="UniProtKB-KW"/>
</dbReference>
<dbReference type="PROSITE" id="PS51106">
    <property type="entry name" value="PTS_EIIC_TYPE_4"/>
    <property type="match status" value="1"/>
</dbReference>
<dbReference type="STRING" id="445975.COLSTE_02472"/>
<evidence type="ECO:0000256" key="3">
    <source>
        <dbReference type="ARBA" id="ARBA00022475"/>
    </source>
</evidence>
<accession>B6GED5</accession>
<keyword evidence="11" id="KW-1185">Reference proteome</keyword>
<feature type="transmembrane region" description="Helical" evidence="9">
    <location>
        <begin position="138"/>
        <end position="161"/>
    </location>
</feature>
<dbReference type="PANTHER" id="PTHR32502">
    <property type="entry name" value="N-ACETYLGALACTOSAMINE PERMEASE II COMPONENT-RELATED"/>
    <property type="match status" value="1"/>
</dbReference>
<evidence type="ECO:0000256" key="5">
    <source>
        <dbReference type="ARBA" id="ARBA00022683"/>
    </source>
</evidence>
<keyword evidence="7 9" id="KW-1133">Transmembrane helix</keyword>
<dbReference type="GO" id="GO:0005886">
    <property type="term" value="C:plasma membrane"/>
    <property type="evidence" value="ECO:0007669"/>
    <property type="project" value="UniProtKB-SubCell"/>
</dbReference>
<keyword evidence="2" id="KW-0813">Transport</keyword>
<keyword evidence="8 9" id="KW-0472">Membrane</keyword>
<comment type="caution">
    <text evidence="10">The sequence shown here is derived from an EMBL/GenBank/DDBJ whole genome shotgun (WGS) entry which is preliminary data.</text>
</comment>
<evidence type="ECO:0000313" key="11">
    <source>
        <dbReference type="Proteomes" id="UP000003560"/>
    </source>
</evidence>
<keyword evidence="5" id="KW-0598">Phosphotransferase system</keyword>
<dbReference type="Proteomes" id="UP000003560">
    <property type="component" value="Unassembled WGS sequence"/>
</dbReference>
<dbReference type="InterPro" id="IPR050303">
    <property type="entry name" value="GatZ_KbaZ_carbometab"/>
</dbReference>
<evidence type="ECO:0000256" key="6">
    <source>
        <dbReference type="ARBA" id="ARBA00022692"/>
    </source>
</evidence>
<dbReference type="EMBL" id="ABXJ01000148">
    <property type="protein sequence ID" value="EEA89355.1"/>
    <property type="molecule type" value="Genomic_DNA"/>
</dbReference>
<evidence type="ECO:0000256" key="8">
    <source>
        <dbReference type="ARBA" id="ARBA00023136"/>
    </source>
</evidence>
<dbReference type="RefSeq" id="WP_006722095.1">
    <property type="nucleotide sequence ID" value="NZ_CP085935.1"/>
</dbReference>
<dbReference type="OrthoDB" id="3181549at2"/>
<evidence type="ECO:0000256" key="1">
    <source>
        <dbReference type="ARBA" id="ARBA00004651"/>
    </source>
</evidence>
<comment type="subcellular location">
    <subcellularLocation>
        <location evidence="1">Cell membrane</location>
        <topology evidence="1">Multi-pass membrane protein</topology>
    </subcellularLocation>
</comment>
<keyword evidence="4" id="KW-0762">Sugar transport</keyword>
<reference evidence="10 11" key="2">
    <citation type="submission" date="2008-10" db="EMBL/GenBank/DDBJ databases">
        <authorList>
            <person name="Fulton L."/>
            <person name="Clifton S."/>
            <person name="Fulton B."/>
            <person name="Xu J."/>
            <person name="Minx P."/>
            <person name="Pepin K.H."/>
            <person name="Johnson M."/>
            <person name="Thiruvilangam P."/>
            <person name="Bhonagiri V."/>
            <person name="Nash W.E."/>
            <person name="Mardis E.R."/>
            <person name="Wilson R.K."/>
        </authorList>
    </citation>
    <scope>NUCLEOTIDE SEQUENCE [LARGE SCALE GENOMIC DNA]</scope>
    <source>
        <strain evidence="10 11">DSM 13279</strain>
    </source>
</reference>
<feature type="transmembrane region" description="Helical" evidence="9">
    <location>
        <begin position="208"/>
        <end position="240"/>
    </location>
</feature>
<dbReference type="GeneID" id="98001678"/>
<evidence type="ECO:0000256" key="2">
    <source>
        <dbReference type="ARBA" id="ARBA00022448"/>
    </source>
</evidence>
<dbReference type="eggNOG" id="COG3715">
    <property type="taxonomic scope" value="Bacteria"/>
</dbReference>
<dbReference type="PANTHER" id="PTHR32502:SF8">
    <property type="entry name" value="N-ACETYLGALACTOSAMINE PERMEASE IIC COMPONENT 1"/>
    <property type="match status" value="1"/>
</dbReference>
<dbReference type="InterPro" id="IPR004700">
    <property type="entry name" value="PTS_IIC_man"/>
</dbReference>
<dbReference type="HOGENOM" id="CLU_069101_2_0_11"/>
<keyword evidence="6 9" id="KW-0812">Transmembrane</keyword>
<evidence type="ECO:0000256" key="7">
    <source>
        <dbReference type="ARBA" id="ARBA00022989"/>
    </source>
</evidence>
<name>B6GED5_9ACTN</name>
<dbReference type="Pfam" id="PF03609">
    <property type="entry name" value="EII-Sor"/>
    <property type="match status" value="1"/>
</dbReference>
<keyword evidence="3" id="KW-1003">Cell membrane</keyword>
<organism evidence="10 11">
    <name type="scientific">Collinsella stercoris DSM 13279</name>
    <dbReference type="NCBI Taxonomy" id="445975"/>
    <lineage>
        <taxon>Bacteria</taxon>
        <taxon>Bacillati</taxon>
        <taxon>Actinomycetota</taxon>
        <taxon>Coriobacteriia</taxon>
        <taxon>Coriobacteriales</taxon>
        <taxon>Coriobacteriaceae</taxon>
        <taxon>Collinsella</taxon>
    </lineage>
</organism>
<proteinExistence type="predicted"/>
<evidence type="ECO:0000313" key="10">
    <source>
        <dbReference type="EMBL" id="EEA89355.1"/>
    </source>
</evidence>
<feature type="transmembrane region" description="Helical" evidence="9">
    <location>
        <begin position="65"/>
        <end position="89"/>
    </location>
</feature>
<gene>
    <name evidence="10" type="ORF">COLSTE_02472</name>
</gene>
<evidence type="ECO:0000256" key="9">
    <source>
        <dbReference type="SAM" id="Phobius"/>
    </source>
</evidence>
<protein>
    <submittedName>
        <fullName evidence="10">PTS system sorbose-specific iic component</fullName>
    </submittedName>
</protein>
<dbReference type="AlphaFoldDB" id="B6GED5"/>
<sequence>MITLWQAALIGLVVVATHLDSQLLGECKLREPVVTGFLVGLILGDVTQGLIIGAQMQLMWMGATAIGPTAGLDIGTGGTIGVAVALTTGSGVESAIMFGVPVSVVMQFVNTLLMALFSGAMAMADKEVDKLNFRGLAMIHWGCTILLVALYWILTFSLMYFGSGIIDTIVNGLPEWVSNGLNGVAALLPALGFALLMKIIMNGSLWPYFILGFVPAAFVGFDMNMVGMAAVAVAIALIIFQIKSGQGQAVQPAVATSVTDIASDDEWED</sequence>
<feature type="transmembrane region" description="Helical" evidence="9">
    <location>
        <begin position="32"/>
        <end position="53"/>
    </location>
</feature>
<reference evidence="10 11" key="1">
    <citation type="submission" date="2008-10" db="EMBL/GenBank/DDBJ databases">
        <title>Draft genome sequence of Collinsella stercoris (DSM 13279).</title>
        <authorList>
            <person name="Sudarsanam P."/>
            <person name="Ley R."/>
            <person name="Guruge J."/>
            <person name="Turnbaugh P.J."/>
            <person name="Mahowald M."/>
            <person name="Liep D."/>
            <person name="Gordon J."/>
        </authorList>
    </citation>
    <scope>NUCLEOTIDE SEQUENCE [LARGE SCALE GENOMIC DNA]</scope>
    <source>
        <strain evidence="10 11">DSM 13279</strain>
    </source>
</reference>